<name>A0A4Y2UBA5_ARAVE</name>
<accession>A0A4Y2UBA5</accession>
<gene>
    <name evidence="1" type="ORF">AVEN_35969_1</name>
</gene>
<evidence type="ECO:0000313" key="1">
    <source>
        <dbReference type="EMBL" id="GBO08837.1"/>
    </source>
</evidence>
<protein>
    <submittedName>
        <fullName evidence="1">Uncharacterized protein</fullName>
    </submittedName>
</protein>
<evidence type="ECO:0000313" key="2">
    <source>
        <dbReference type="Proteomes" id="UP000499080"/>
    </source>
</evidence>
<dbReference type="Proteomes" id="UP000499080">
    <property type="component" value="Unassembled WGS sequence"/>
</dbReference>
<dbReference type="AlphaFoldDB" id="A0A4Y2UBA5"/>
<comment type="caution">
    <text evidence="1">The sequence shown here is derived from an EMBL/GenBank/DDBJ whole genome shotgun (WGS) entry which is preliminary data.</text>
</comment>
<keyword evidence="2" id="KW-1185">Reference proteome</keyword>
<sequence length="161" mass="18595">MFEVPMKKVVWCYKIFQSCLDGDLLQQIDWKLDDFALSDDVKFSESNAQIIVTLRSNVNIKFKRNSGPRLMNVLNIIDDAYVIRGKQSILQFPYSQSIGSINDEAVHVTVYKVFPTTRKDTETSTFIIQSGMYQQAKYLFEELKFIVLRLTADSRLGLHVL</sequence>
<dbReference type="EMBL" id="BGPR01034450">
    <property type="protein sequence ID" value="GBO08837.1"/>
    <property type="molecule type" value="Genomic_DNA"/>
</dbReference>
<proteinExistence type="predicted"/>
<reference evidence="1 2" key="1">
    <citation type="journal article" date="2019" name="Sci. Rep.">
        <title>Orb-weaving spider Araneus ventricosus genome elucidates the spidroin gene catalogue.</title>
        <authorList>
            <person name="Kono N."/>
            <person name="Nakamura H."/>
            <person name="Ohtoshi R."/>
            <person name="Moran D.A.P."/>
            <person name="Shinohara A."/>
            <person name="Yoshida Y."/>
            <person name="Fujiwara M."/>
            <person name="Mori M."/>
            <person name="Tomita M."/>
            <person name="Arakawa K."/>
        </authorList>
    </citation>
    <scope>NUCLEOTIDE SEQUENCE [LARGE SCALE GENOMIC DNA]</scope>
</reference>
<organism evidence="1 2">
    <name type="scientific">Araneus ventricosus</name>
    <name type="common">Orbweaver spider</name>
    <name type="synonym">Epeira ventricosa</name>
    <dbReference type="NCBI Taxonomy" id="182803"/>
    <lineage>
        <taxon>Eukaryota</taxon>
        <taxon>Metazoa</taxon>
        <taxon>Ecdysozoa</taxon>
        <taxon>Arthropoda</taxon>
        <taxon>Chelicerata</taxon>
        <taxon>Arachnida</taxon>
        <taxon>Araneae</taxon>
        <taxon>Araneomorphae</taxon>
        <taxon>Entelegynae</taxon>
        <taxon>Araneoidea</taxon>
        <taxon>Araneidae</taxon>
        <taxon>Araneus</taxon>
    </lineage>
</organism>